<evidence type="ECO:0000313" key="1">
    <source>
        <dbReference type="EMBL" id="OMO98600.1"/>
    </source>
</evidence>
<dbReference type="EMBL" id="AWWV01007053">
    <property type="protein sequence ID" value="OMO98600.1"/>
    <property type="molecule type" value="Genomic_DNA"/>
</dbReference>
<protein>
    <submittedName>
        <fullName evidence="1">Uncharacterized protein</fullName>
    </submittedName>
</protein>
<evidence type="ECO:0000313" key="2">
    <source>
        <dbReference type="Proteomes" id="UP000188268"/>
    </source>
</evidence>
<dbReference type="Gramene" id="OMO98600">
    <property type="protein sequence ID" value="OMO98600"/>
    <property type="gene ID" value="CCACVL1_04163"/>
</dbReference>
<dbReference type="Proteomes" id="UP000188268">
    <property type="component" value="Unassembled WGS sequence"/>
</dbReference>
<accession>A0A1R3JUY3</accession>
<proteinExistence type="predicted"/>
<keyword evidence="2" id="KW-1185">Reference proteome</keyword>
<comment type="caution">
    <text evidence="1">The sequence shown here is derived from an EMBL/GenBank/DDBJ whole genome shotgun (WGS) entry which is preliminary data.</text>
</comment>
<organism evidence="1 2">
    <name type="scientific">Corchorus capsularis</name>
    <name type="common">Jute</name>
    <dbReference type="NCBI Taxonomy" id="210143"/>
    <lineage>
        <taxon>Eukaryota</taxon>
        <taxon>Viridiplantae</taxon>
        <taxon>Streptophyta</taxon>
        <taxon>Embryophyta</taxon>
        <taxon>Tracheophyta</taxon>
        <taxon>Spermatophyta</taxon>
        <taxon>Magnoliopsida</taxon>
        <taxon>eudicotyledons</taxon>
        <taxon>Gunneridae</taxon>
        <taxon>Pentapetalae</taxon>
        <taxon>rosids</taxon>
        <taxon>malvids</taxon>
        <taxon>Malvales</taxon>
        <taxon>Malvaceae</taxon>
        <taxon>Grewioideae</taxon>
        <taxon>Apeibeae</taxon>
        <taxon>Corchorus</taxon>
    </lineage>
</organism>
<reference evidence="1 2" key="1">
    <citation type="submission" date="2013-09" db="EMBL/GenBank/DDBJ databases">
        <title>Corchorus capsularis genome sequencing.</title>
        <authorList>
            <person name="Alam M."/>
            <person name="Haque M.S."/>
            <person name="Islam M.S."/>
            <person name="Emdad E.M."/>
            <person name="Islam M.M."/>
            <person name="Ahmed B."/>
            <person name="Halim A."/>
            <person name="Hossen Q.M.M."/>
            <person name="Hossain M.Z."/>
            <person name="Ahmed R."/>
            <person name="Khan M.M."/>
            <person name="Islam R."/>
            <person name="Rashid M.M."/>
            <person name="Khan S.A."/>
            <person name="Rahman M.S."/>
            <person name="Alam M."/>
        </authorList>
    </citation>
    <scope>NUCLEOTIDE SEQUENCE [LARGE SCALE GENOMIC DNA]</scope>
    <source>
        <strain evidence="2">cv. CVL-1</strain>
        <tissue evidence="1">Whole seedling</tissue>
    </source>
</reference>
<dbReference type="AlphaFoldDB" id="A0A1R3JUY3"/>
<name>A0A1R3JUY3_COCAP</name>
<sequence length="109" mass="11962">MISHDDSFSIQRIQLGNVGASSSIHCLLAPLDMAVGKSISQEQYNGYCDFLYNNHLAFLYRTFELSKSTEDSNDFELSSSSISLCTIAISFRAKATCSSEAASRGEITF</sequence>
<gene>
    <name evidence="1" type="ORF">CCACVL1_04163</name>
</gene>